<sequence>MSVNIRNISLEWRFEINQRLLFYSSYTLLPFGIILNKILIFFHLRKNYINSNIRCFYIFISLNSIFALTITLVRFIGQIEIYTFEENTEIGCKLVQFFTRIAYSASSWLNFLLTIDRLVFIIFQNKYKILSGKYFVLKLIVCLYLLLSVVNIPNLLYTSLTRVKNDTGQLEFINVCVGSIELNVVRELMSQIIGLYVPFFMMIATNFYLIHKVLQSKKKFKNTKETNFAFSLIISNIIFLISLVPFSIYLFLRLASIMDIDWNKRFVSYEGFMALYETCARIIFCYNLSIGLLVQIFLNRVLRKEFLIMISQLFNLFGVKLKFKTSIESSSSKN</sequence>
<keyword evidence="8" id="KW-1185">Reference proteome</keyword>
<evidence type="ECO:0000313" key="8">
    <source>
        <dbReference type="Proteomes" id="UP000663879"/>
    </source>
</evidence>
<feature type="transmembrane region" description="Helical" evidence="5">
    <location>
        <begin position="135"/>
        <end position="157"/>
    </location>
</feature>
<dbReference type="Gene3D" id="1.20.1070.10">
    <property type="entry name" value="Rhodopsin 7-helix transmembrane proteins"/>
    <property type="match status" value="1"/>
</dbReference>
<feature type="transmembrane region" description="Helical" evidence="5">
    <location>
        <begin position="230"/>
        <end position="252"/>
    </location>
</feature>
<comment type="caution">
    <text evidence="7">The sequence shown here is derived from an EMBL/GenBank/DDBJ whole genome shotgun (WGS) entry which is preliminary data.</text>
</comment>
<accession>A0A814BYN9</accession>
<evidence type="ECO:0000256" key="4">
    <source>
        <dbReference type="ARBA" id="ARBA00023136"/>
    </source>
</evidence>
<organism evidence="7 8">
    <name type="scientific">Brachionus calyciflorus</name>
    <dbReference type="NCBI Taxonomy" id="104777"/>
    <lineage>
        <taxon>Eukaryota</taxon>
        <taxon>Metazoa</taxon>
        <taxon>Spiralia</taxon>
        <taxon>Gnathifera</taxon>
        <taxon>Rotifera</taxon>
        <taxon>Eurotatoria</taxon>
        <taxon>Monogononta</taxon>
        <taxon>Pseudotrocha</taxon>
        <taxon>Ploima</taxon>
        <taxon>Brachionidae</taxon>
        <taxon>Brachionus</taxon>
    </lineage>
</organism>
<keyword evidence="4 5" id="KW-0472">Membrane</keyword>
<dbReference type="InterPro" id="IPR000276">
    <property type="entry name" value="GPCR_Rhodpsn"/>
</dbReference>
<evidence type="ECO:0000256" key="2">
    <source>
        <dbReference type="ARBA" id="ARBA00022692"/>
    </source>
</evidence>
<keyword evidence="2 5" id="KW-0812">Transmembrane</keyword>
<comment type="subcellular location">
    <subcellularLocation>
        <location evidence="1">Membrane</location>
    </subcellularLocation>
</comment>
<keyword evidence="3 5" id="KW-1133">Transmembrane helix</keyword>
<dbReference type="SUPFAM" id="SSF81321">
    <property type="entry name" value="Family A G protein-coupled receptor-like"/>
    <property type="match status" value="1"/>
</dbReference>
<name>A0A814BYN9_9BILA</name>
<dbReference type="Pfam" id="PF00001">
    <property type="entry name" value="7tm_1"/>
    <property type="match status" value="1"/>
</dbReference>
<dbReference type="GO" id="GO:0004930">
    <property type="term" value="F:G protein-coupled receptor activity"/>
    <property type="evidence" value="ECO:0007669"/>
    <property type="project" value="InterPro"/>
</dbReference>
<gene>
    <name evidence="7" type="ORF">OXX778_LOCUS13005</name>
</gene>
<proteinExistence type="predicted"/>
<dbReference type="EMBL" id="CAJNOC010002434">
    <property type="protein sequence ID" value="CAF0932882.1"/>
    <property type="molecule type" value="Genomic_DNA"/>
</dbReference>
<evidence type="ECO:0000256" key="1">
    <source>
        <dbReference type="ARBA" id="ARBA00004370"/>
    </source>
</evidence>
<evidence type="ECO:0000256" key="3">
    <source>
        <dbReference type="ARBA" id="ARBA00022989"/>
    </source>
</evidence>
<dbReference type="InterPro" id="IPR017452">
    <property type="entry name" value="GPCR_Rhodpsn_7TM"/>
</dbReference>
<feature type="transmembrane region" description="Helical" evidence="5">
    <location>
        <begin position="20"/>
        <end position="44"/>
    </location>
</feature>
<feature type="domain" description="G-protein coupled receptors family 1 profile" evidence="6">
    <location>
        <begin position="35"/>
        <end position="252"/>
    </location>
</feature>
<dbReference type="PROSITE" id="PS50262">
    <property type="entry name" value="G_PROTEIN_RECEP_F1_2"/>
    <property type="match status" value="1"/>
</dbReference>
<dbReference type="GO" id="GO:0016020">
    <property type="term" value="C:membrane"/>
    <property type="evidence" value="ECO:0007669"/>
    <property type="project" value="UniProtKB-SubCell"/>
</dbReference>
<reference evidence="7" key="1">
    <citation type="submission" date="2021-02" db="EMBL/GenBank/DDBJ databases">
        <authorList>
            <person name="Nowell W R."/>
        </authorList>
    </citation>
    <scope>NUCLEOTIDE SEQUENCE</scope>
    <source>
        <strain evidence="7">Ploen Becks lab</strain>
    </source>
</reference>
<evidence type="ECO:0000256" key="5">
    <source>
        <dbReference type="SAM" id="Phobius"/>
    </source>
</evidence>
<feature type="transmembrane region" description="Helical" evidence="5">
    <location>
        <begin position="56"/>
        <end position="77"/>
    </location>
</feature>
<dbReference type="AlphaFoldDB" id="A0A814BYN9"/>
<dbReference type="Proteomes" id="UP000663879">
    <property type="component" value="Unassembled WGS sequence"/>
</dbReference>
<protein>
    <recommendedName>
        <fullName evidence="6">G-protein coupled receptors family 1 profile domain-containing protein</fullName>
    </recommendedName>
</protein>
<feature type="transmembrane region" description="Helical" evidence="5">
    <location>
        <begin position="97"/>
        <end position="123"/>
    </location>
</feature>
<feature type="transmembrane region" description="Helical" evidence="5">
    <location>
        <begin position="272"/>
        <end position="294"/>
    </location>
</feature>
<evidence type="ECO:0000313" key="7">
    <source>
        <dbReference type="EMBL" id="CAF0932882.1"/>
    </source>
</evidence>
<feature type="transmembrane region" description="Helical" evidence="5">
    <location>
        <begin position="188"/>
        <end position="209"/>
    </location>
</feature>
<evidence type="ECO:0000259" key="6">
    <source>
        <dbReference type="PROSITE" id="PS50262"/>
    </source>
</evidence>